<evidence type="ECO:0000313" key="2">
    <source>
        <dbReference type="EMBL" id="KAK8510842.1"/>
    </source>
</evidence>
<reference evidence="2 3" key="1">
    <citation type="journal article" date="2024" name="G3 (Bethesda)">
        <title>Genome assembly of Hibiscus sabdariffa L. provides insights into metabolisms of medicinal natural products.</title>
        <authorList>
            <person name="Kim T."/>
        </authorList>
    </citation>
    <scope>NUCLEOTIDE SEQUENCE [LARGE SCALE GENOMIC DNA]</scope>
    <source>
        <strain evidence="2">TK-2024</strain>
        <tissue evidence="2">Old leaves</tissue>
    </source>
</reference>
<name>A0ABR2BUM0_9ROSI</name>
<dbReference type="EMBL" id="JBBPBM010000081">
    <property type="protein sequence ID" value="KAK8510842.1"/>
    <property type="molecule type" value="Genomic_DNA"/>
</dbReference>
<protein>
    <submittedName>
        <fullName evidence="2">Uncharacterized protein</fullName>
    </submittedName>
</protein>
<dbReference type="Proteomes" id="UP001472677">
    <property type="component" value="Unassembled WGS sequence"/>
</dbReference>
<evidence type="ECO:0000256" key="1">
    <source>
        <dbReference type="SAM" id="Phobius"/>
    </source>
</evidence>
<accession>A0ABR2BUM0</accession>
<organism evidence="2 3">
    <name type="scientific">Hibiscus sabdariffa</name>
    <name type="common">roselle</name>
    <dbReference type="NCBI Taxonomy" id="183260"/>
    <lineage>
        <taxon>Eukaryota</taxon>
        <taxon>Viridiplantae</taxon>
        <taxon>Streptophyta</taxon>
        <taxon>Embryophyta</taxon>
        <taxon>Tracheophyta</taxon>
        <taxon>Spermatophyta</taxon>
        <taxon>Magnoliopsida</taxon>
        <taxon>eudicotyledons</taxon>
        <taxon>Gunneridae</taxon>
        <taxon>Pentapetalae</taxon>
        <taxon>rosids</taxon>
        <taxon>malvids</taxon>
        <taxon>Malvales</taxon>
        <taxon>Malvaceae</taxon>
        <taxon>Malvoideae</taxon>
        <taxon>Hibiscus</taxon>
    </lineage>
</organism>
<keyword evidence="1" id="KW-1133">Transmembrane helix</keyword>
<evidence type="ECO:0000313" key="3">
    <source>
        <dbReference type="Proteomes" id="UP001472677"/>
    </source>
</evidence>
<keyword evidence="1" id="KW-0472">Membrane</keyword>
<feature type="transmembrane region" description="Helical" evidence="1">
    <location>
        <begin position="12"/>
        <end position="38"/>
    </location>
</feature>
<keyword evidence="3" id="KW-1185">Reference proteome</keyword>
<gene>
    <name evidence="2" type="ORF">V6N12_009683</name>
</gene>
<comment type="caution">
    <text evidence="2">The sequence shown here is derived from an EMBL/GenBank/DDBJ whole genome shotgun (WGS) entry which is preliminary data.</text>
</comment>
<feature type="transmembrane region" description="Helical" evidence="1">
    <location>
        <begin position="85"/>
        <end position="104"/>
    </location>
</feature>
<sequence>MVTIPYTCTLPYGSTLILLLGSHSLEVILLVIGARLCVGISGWRRVTITLPVGKRIILLDLWNEFSCSSQILGISIDDPCLILRLYLFIWASTLWATLLMIAHWKARTCFLTPTPILQAIAPLPYYFEKLTSPYPLAISHCYLKGLLLLCGNSSFTALFFYNMDPELLSVMENLQFIEEKSTVVVTETNIVDKDTASTEAKDMILKREPWVVHDNLFSIEPFNPIWCADEYDFNCMEIRIRKVTPALNDAAIVFVIEPTTVTATVEATNCTQQSTLAANEGTQDNMVSVLTVIFGVYAAEGSS</sequence>
<keyword evidence="1" id="KW-0812">Transmembrane</keyword>
<proteinExistence type="predicted"/>